<reference evidence="2" key="1">
    <citation type="submission" date="2018-05" db="EMBL/GenBank/DDBJ databases">
        <authorList>
            <person name="Lanie J.A."/>
            <person name="Ng W.-L."/>
            <person name="Kazmierczak K.M."/>
            <person name="Andrzejewski T.M."/>
            <person name="Davidsen T.M."/>
            <person name="Wayne K.J."/>
            <person name="Tettelin H."/>
            <person name="Glass J.I."/>
            <person name="Rusch D."/>
            <person name="Podicherti R."/>
            <person name="Tsui H.-C.T."/>
            <person name="Winkler M.E."/>
        </authorList>
    </citation>
    <scope>NUCLEOTIDE SEQUENCE</scope>
</reference>
<dbReference type="InterPro" id="IPR036249">
    <property type="entry name" value="Thioredoxin-like_sf"/>
</dbReference>
<dbReference type="InterPro" id="IPR013766">
    <property type="entry name" value="Thioredoxin_domain"/>
</dbReference>
<protein>
    <recommendedName>
        <fullName evidence="1">Thioredoxin domain-containing protein</fullName>
    </recommendedName>
</protein>
<accession>A0A382B153</accession>
<dbReference type="Pfam" id="PF00085">
    <property type="entry name" value="Thioredoxin"/>
    <property type="match status" value="1"/>
</dbReference>
<sequence length="123" mass="14004">MKKLLILLFIFTSFDTFAVEKETTFTSEVFNEAQKSGKTVVINSWNKTCGTCSAQIQVLQEAEKEFKDVLFLSFEQTKNKDIAKFLNIGFWTTIVVYKNNAEVARIIGQTDKSLIYSTIKKGI</sequence>
<name>A0A382B153_9ZZZZ</name>
<organism evidence="2">
    <name type="scientific">marine metagenome</name>
    <dbReference type="NCBI Taxonomy" id="408172"/>
    <lineage>
        <taxon>unclassified sequences</taxon>
        <taxon>metagenomes</taxon>
        <taxon>ecological metagenomes</taxon>
    </lineage>
</organism>
<dbReference type="EMBL" id="UINC01027754">
    <property type="protein sequence ID" value="SVB07546.1"/>
    <property type="molecule type" value="Genomic_DNA"/>
</dbReference>
<dbReference type="Gene3D" id="3.40.30.10">
    <property type="entry name" value="Glutaredoxin"/>
    <property type="match status" value="1"/>
</dbReference>
<evidence type="ECO:0000313" key="2">
    <source>
        <dbReference type="EMBL" id="SVB07546.1"/>
    </source>
</evidence>
<feature type="domain" description="Thioredoxin" evidence="1">
    <location>
        <begin position="8"/>
        <end position="123"/>
    </location>
</feature>
<evidence type="ECO:0000259" key="1">
    <source>
        <dbReference type="PROSITE" id="PS51352"/>
    </source>
</evidence>
<dbReference type="AlphaFoldDB" id="A0A382B153"/>
<gene>
    <name evidence="2" type="ORF">METZ01_LOCUS160400</name>
</gene>
<dbReference type="PROSITE" id="PS51352">
    <property type="entry name" value="THIOREDOXIN_2"/>
    <property type="match status" value="1"/>
</dbReference>
<proteinExistence type="predicted"/>
<dbReference type="CDD" id="cd02947">
    <property type="entry name" value="TRX_family"/>
    <property type="match status" value="1"/>
</dbReference>
<dbReference type="SUPFAM" id="SSF52833">
    <property type="entry name" value="Thioredoxin-like"/>
    <property type="match status" value="1"/>
</dbReference>